<keyword evidence="2" id="KW-0496">Mitochondrion</keyword>
<dbReference type="InterPro" id="IPR045295">
    <property type="entry name" value="Complex1_LYR_SDHAF1_LYRM8"/>
</dbReference>
<dbReference type="EMBL" id="ML122259">
    <property type="protein sequence ID" value="RPD62422.1"/>
    <property type="molecule type" value="Genomic_DNA"/>
</dbReference>
<dbReference type="CDD" id="cd20268">
    <property type="entry name" value="Complex1_LYR_SDHAF1_LYRM8"/>
    <property type="match status" value="1"/>
</dbReference>
<reference evidence="6" key="1">
    <citation type="journal article" date="2018" name="Genome Biol. Evol.">
        <title>Genomics and development of Lentinus tigrinus, a white-rot wood-decaying mushroom with dimorphic fruiting bodies.</title>
        <authorList>
            <person name="Wu B."/>
            <person name="Xu Z."/>
            <person name="Knudson A."/>
            <person name="Carlson A."/>
            <person name="Chen N."/>
            <person name="Kovaka S."/>
            <person name="LaButti K."/>
            <person name="Lipzen A."/>
            <person name="Pennachio C."/>
            <person name="Riley R."/>
            <person name="Schakwitz W."/>
            <person name="Umezawa K."/>
            <person name="Ohm R.A."/>
            <person name="Grigoriev I.V."/>
            <person name="Nagy L.G."/>
            <person name="Gibbons J."/>
            <person name="Hibbett D."/>
        </authorList>
    </citation>
    <scope>NUCLEOTIDE SEQUENCE [LARGE SCALE GENOMIC DNA]</scope>
    <source>
        <strain evidence="6">ALCF2SS1-6</strain>
    </source>
</reference>
<gene>
    <name evidence="6" type="ORF">L227DRAFT_498745</name>
</gene>
<sequence>MSLRRSGLQKEVLALYRRALRMVNAKPPAAQPKFKLYVRYTFKTQATSVSPRDISAIEHMLRRGRRQIEMYEDTNVRDCFVSHGMLQWGARNAGRKESTVGSPGSSS</sequence>
<evidence type="ECO:0000256" key="4">
    <source>
        <dbReference type="ARBA" id="ARBA00025715"/>
    </source>
</evidence>
<accession>A0A5C2SF95</accession>
<evidence type="ECO:0000256" key="1">
    <source>
        <dbReference type="ARBA" id="ARBA00004305"/>
    </source>
</evidence>
<evidence type="ECO:0000256" key="2">
    <source>
        <dbReference type="ARBA" id="ARBA00023128"/>
    </source>
</evidence>
<dbReference type="AlphaFoldDB" id="A0A5C2SF95"/>
<comment type="similarity">
    <text evidence="4">Belongs to the complex I LYR family. SDHAF1 subfamily.</text>
</comment>
<keyword evidence="3" id="KW-0143">Chaperone</keyword>
<comment type="subcellular location">
    <subcellularLocation>
        <location evidence="1">Mitochondrion matrix</location>
    </subcellularLocation>
</comment>
<dbReference type="PANTHER" id="PTHR13675">
    <property type="entry name" value="LYR MOTIF-CONTAINING PROTEIN 2"/>
    <property type="match status" value="1"/>
</dbReference>
<dbReference type="STRING" id="1328759.A0A5C2SF95"/>
<organism evidence="6 7">
    <name type="scientific">Lentinus tigrinus ALCF2SS1-6</name>
    <dbReference type="NCBI Taxonomy" id="1328759"/>
    <lineage>
        <taxon>Eukaryota</taxon>
        <taxon>Fungi</taxon>
        <taxon>Dikarya</taxon>
        <taxon>Basidiomycota</taxon>
        <taxon>Agaricomycotina</taxon>
        <taxon>Agaricomycetes</taxon>
        <taxon>Polyporales</taxon>
        <taxon>Polyporaceae</taxon>
        <taxon>Lentinus</taxon>
    </lineage>
</organism>
<dbReference type="PANTHER" id="PTHR13675:SF1">
    <property type="entry name" value="SUCCINATE DEHYDROGENASE ASSEMBLY FACTOR 1, MITOCHONDRIAL"/>
    <property type="match status" value="1"/>
</dbReference>
<evidence type="ECO:0000313" key="7">
    <source>
        <dbReference type="Proteomes" id="UP000313359"/>
    </source>
</evidence>
<dbReference type="Pfam" id="PF05347">
    <property type="entry name" value="Complex1_LYR"/>
    <property type="match status" value="1"/>
</dbReference>
<dbReference type="Proteomes" id="UP000313359">
    <property type="component" value="Unassembled WGS sequence"/>
</dbReference>
<proteinExistence type="inferred from homology"/>
<dbReference type="InterPro" id="IPR008011">
    <property type="entry name" value="Complex1_LYR_dom"/>
</dbReference>
<dbReference type="GO" id="GO:0034553">
    <property type="term" value="P:mitochondrial respiratory chain complex II assembly"/>
    <property type="evidence" value="ECO:0007669"/>
    <property type="project" value="InterPro"/>
</dbReference>
<evidence type="ECO:0000259" key="5">
    <source>
        <dbReference type="Pfam" id="PF05347"/>
    </source>
</evidence>
<dbReference type="OrthoDB" id="273010at2759"/>
<dbReference type="GO" id="GO:0005759">
    <property type="term" value="C:mitochondrial matrix"/>
    <property type="evidence" value="ECO:0007669"/>
    <property type="project" value="UniProtKB-SubCell"/>
</dbReference>
<evidence type="ECO:0000313" key="6">
    <source>
        <dbReference type="EMBL" id="RPD62422.1"/>
    </source>
</evidence>
<name>A0A5C2SF95_9APHY</name>
<keyword evidence="7" id="KW-1185">Reference proteome</keyword>
<feature type="domain" description="Complex 1 LYR protein" evidence="5">
    <location>
        <begin position="10"/>
        <end position="70"/>
    </location>
</feature>
<evidence type="ECO:0000256" key="3">
    <source>
        <dbReference type="ARBA" id="ARBA00023186"/>
    </source>
</evidence>
<protein>
    <recommendedName>
        <fullName evidence="5">Complex 1 LYR protein domain-containing protein</fullName>
    </recommendedName>
</protein>